<feature type="compositionally biased region" description="Polar residues" evidence="1">
    <location>
        <begin position="39"/>
        <end position="60"/>
    </location>
</feature>
<comment type="caution">
    <text evidence="2">The sequence shown here is derived from an EMBL/GenBank/DDBJ whole genome shotgun (WGS) entry which is preliminary data.</text>
</comment>
<name>A0AAV7JJ83_9METZ</name>
<evidence type="ECO:0000313" key="2">
    <source>
        <dbReference type="EMBL" id="KAI6648960.1"/>
    </source>
</evidence>
<protein>
    <submittedName>
        <fullName evidence="2">Uncharacterized protein</fullName>
    </submittedName>
</protein>
<keyword evidence="3" id="KW-1185">Reference proteome</keyword>
<organism evidence="2 3">
    <name type="scientific">Oopsacas minuta</name>
    <dbReference type="NCBI Taxonomy" id="111878"/>
    <lineage>
        <taxon>Eukaryota</taxon>
        <taxon>Metazoa</taxon>
        <taxon>Porifera</taxon>
        <taxon>Hexactinellida</taxon>
        <taxon>Hexasterophora</taxon>
        <taxon>Lyssacinosida</taxon>
        <taxon>Leucopsacidae</taxon>
        <taxon>Oopsacas</taxon>
    </lineage>
</organism>
<accession>A0AAV7JJ83</accession>
<reference evidence="2 3" key="1">
    <citation type="journal article" date="2023" name="BMC Biol.">
        <title>The compact genome of the sponge Oopsacas minuta (Hexactinellida) is lacking key metazoan core genes.</title>
        <authorList>
            <person name="Santini S."/>
            <person name="Schenkelaars Q."/>
            <person name="Jourda C."/>
            <person name="Duchesne M."/>
            <person name="Belahbib H."/>
            <person name="Rocher C."/>
            <person name="Selva M."/>
            <person name="Riesgo A."/>
            <person name="Vervoort M."/>
            <person name="Leys S.P."/>
            <person name="Kodjabachian L."/>
            <person name="Le Bivic A."/>
            <person name="Borchiellini C."/>
            <person name="Claverie J.M."/>
            <person name="Renard E."/>
        </authorList>
    </citation>
    <scope>NUCLEOTIDE SEQUENCE [LARGE SCALE GENOMIC DNA]</scope>
    <source>
        <strain evidence="2">SPO-2</strain>
    </source>
</reference>
<sequence>MTSQIFNEFSNIGRQFLIQIQYLFDTTAQEIVESKDDNVTPTNSTQSNTTAKNDSDSTPTIPAVTVDKVC</sequence>
<feature type="region of interest" description="Disordered" evidence="1">
    <location>
        <begin position="33"/>
        <end position="70"/>
    </location>
</feature>
<proteinExistence type="predicted"/>
<dbReference type="EMBL" id="JAKMXF010000324">
    <property type="protein sequence ID" value="KAI6648960.1"/>
    <property type="molecule type" value="Genomic_DNA"/>
</dbReference>
<evidence type="ECO:0000256" key="1">
    <source>
        <dbReference type="SAM" id="MobiDB-lite"/>
    </source>
</evidence>
<evidence type="ECO:0000313" key="3">
    <source>
        <dbReference type="Proteomes" id="UP001165289"/>
    </source>
</evidence>
<dbReference type="AlphaFoldDB" id="A0AAV7JJ83"/>
<gene>
    <name evidence="2" type="ORF">LOD99_7033</name>
</gene>
<dbReference type="Proteomes" id="UP001165289">
    <property type="component" value="Unassembled WGS sequence"/>
</dbReference>